<dbReference type="AlphaFoldDB" id="A0A1Y3GA78"/>
<name>A0A1Y3GA78_9EURY</name>
<dbReference type="Gene3D" id="3.40.50.300">
    <property type="entry name" value="P-loop containing nucleotide triphosphate hydrolases"/>
    <property type="match status" value="1"/>
</dbReference>
<organism evidence="1 2">
    <name type="scientific">Methanonatronarchaeum thermophilum</name>
    <dbReference type="NCBI Taxonomy" id="1927129"/>
    <lineage>
        <taxon>Archaea</taxon>
        <taxon>Methanobacteriati</taxon>
        <taxon>Methanobacteriota</taxon>
        <taxon>Methanonatronarchaeia</taxon>
        <taxon>Methanonatronarchaeales</taxon>
        <taxon>Methanonatronarchaeaceae</taxon>
        <taxon>Methanonatronarchaeum</taxon>
    </lineage>
</organism>
<keyword evidence="2" id="KW-1185">Reference proteome</keyword>
<dbReference type="SUPFAM" id="SSF52540">
    <property type="entry name" value="P-loop containing nucleoside triphosphate hydrolases"/>
    <property type="match status" value="1"/>
</dbReference>
<dbReference type="RefSeq" id="WP_086637605.1">
    <property type="nucleotide sequence ID" value="NZ_MRZU01000004.1"/>
</dbReference>
<gene>
    <name evidence="1" type="ORF">AMET1_1230</name>
</gene>
<dbReference type="Proteomes" id="UP000195137">
    <property type="component" value="Unassembled WGS sequence"/>
</dbReference>
<protein>
    <submittedName>
        <fullName evidence="1">Putative ATPase AAA+ superfamily</fullName>
    </submittedName>
</protein>
<proteinExistence type="predicted"/>
<evidence type="ECO:0000313" key="2">
    <source>
        <dbReference type="Proteomes" id="UP000195137"/>
    </source>
</evidence>
<dbReference type="OrthoDB" id="321312at2157"/>
<sequence>MGKDNLSWSSLELQSKIDEDSETLHNHTGLLNSKDRYNRILEYISNNWSDIQRENSDLSGLDYRDLRIYREILRNRSSRYVGHALQTHNIPVIKRVAGRPPEGNDLSGLRTLQLLEQRLNQEIYICYIAGNMGSGKTDFAILLAELYHTWLNGKVASNIQSFKEKDEYCSGIEELERWLKSEAGEKQKQSNKLFIFDEASSHASGYSKDSTKVERQFSNLLKKFRKYRASLIIIGHTGKDIHPDIRRLLNDYIVKQSQKEAIFYRSVRDAKGQGKQFKLKGIPRTNYTFNTYENTEWKWKDPEEESLEPECVVEIERAKEVVNQIQEEGIDGYVNRYKKNYHAGMEEGTIKSFRENKIIKDFKINKKVYKFVEEDLRDIYEVLG</sequence>
<comment type="caution">
    <text evidence="1">The sequence shown here is derived from an EMBL/GenBank/DDBJ whole genome shotgun (WGS) entry which is preliminary data.</text>
</comment>
<dbReference type="EMBL" id="MRZU01000004">
    <property type="protein sequence ID" value="OUJ18319.1"/>
    <property type="molecule type" value="Genomic_DNA"/>
</dbReference>
<reference evidence="1 2" key="1">
    <citation type="submission" date="2016-12" db="EMBL/GenBank/DDBJ databases">
        <title>Discovery of methanogenic haloarchaea.</title>
        <authorList>
            <person name="Sorokin D.Y."/>
            <person name="Makarova K.S."/>
            <person name="Abbas B."/>
            <person name="Ferrer M."/>
            <person name="Golyshin P.N."/>
        </authorList>
    </citation>
    <scope>NUCLEOTIDE SEQUENCE [LARGE SCALE GENOMIC DNA]</scope>
    <source>
        <strain evidence="1">AMET1</strain>
    </source>
</reference>
<evidence type="ECO:0000313" key="1">
    <source>
        <dbReference type="EMBL" id="OUJ18319.1"/>
    </source>
</evidence>
<dbReference type="InterPro" id="IPR027417">
    <property type="entry name" value="P-loop_NTPase"/>
</dbReference>
<accession>A0A1Y3GA78</accession>